<sequence length="30" mass="3818">MTRARFFDIIFLKKCTKFKNFYYICIYKNT</sequence>
<evidence type="ECO:0000313" key="1">
    <source>
        <dbReference type="EMBL" id="DAE27255.1"/>
    </source>
</evidence>
<protein>
    <submittedName>
        <fullName evidence="1">Uncharacterized protein</fullName>
    </submittedName>
</protein>
<accession>A0A8S5R790</accession>
<reference evidence="1" key="1">
    <citation type="journal article" date="2021" name="Proc. Natl. Acad. Sci. U.S.A.">
        <title>A Catalog of Tens of Thousands of Viruses from Human Metagenomes Reveals Hidden Associations with Chronic Diseases.</title>
        <authorList>
            <person name="Tisza M.J."/>
            <person name="Buck C.B."/>
        </authorList>
    </citation>
    <scope>NUCLEOTIDE SEQUENCE</scope>
    <source>
        <strain evidence="1">Ctee23</strain>
    </source>
</reference>
<dbReference type="EMBL" id="BK015833">
    <property type="protein sequence ID" value="DAE27255.1"/>
    <property type="molecule type" value="Genomic_DNA"/>
</dbReference>
<name>A0A8S5R790_9VIRU</name>
<organism evidence="1">
    <name type="scientific">virus sp. ctee23</name>
    <dbReference type="NCBI Taxonomy" id="2826809"/>
    <lineage>
        <taxon>Viruses</taxon>
    </lineage>
</organism>
<proteinExistence type="predicted"/>